<comment type="subcellular location">
    <subcellularLocation>
        <location evidence="7">Cytoplasm</location>
    </subcellularLocation>
</comment>
<feature type="binding site" evidence="7 8">
    <location>
        <position position="85"/>
    </location>
    <ligand>
        <name>ATP</name>
        <dbReference type="ChEBI" id="CHEBI:30616"/>
    </ligand>
</feature>
<evidence type="ECO:0000313" key="12">
    <source>
        <dbReference type="Proteomes" id="UP000176666"/>
    </source>
</evidence>
<comment type="catalytic activity">
    <reaction evidence="7">
        <text>a ribonucleoside 5'-diphosphate + ATP = a ribonucleoside 5'-triphosphate + ADP</text>
        <dbReference type="Rhea" id="RHEA:18113"/>
        <dbReference type="ChEBI" id="CHEBI:30616"/>
        <dbReference type="ChEBI" id="CHEBI:57930"/>
        <dbReference type="ChEBI" id="CHEBI:61557"/>
        <dbReference type="ChEBI" id="CHEBI:456216"/>
        <dbReference type="EC" id="2.7.4.6"/>
    </reaction>
</comment>
<name>A0A1F5GUM6_9BACT</name>
<keyword evidence="7" id="KW-0597">Phosphoprotein</keyword>
<proteinExistence type="inferred from homology"/>
<feature type="binding site" evidence="7 8">
    <location>
        <position position="102"/>
    </location>
    <ligand>
        <name>ATP</name>
        <dbReference type="ChEBI" id="CHEBI:30616"/>
    </ligand>
</feature>
<evidence type="ECO:0000256" key="9">
    <source>
        <dbReference type="RuleBase" id="RU004011"/>
    </source>
</evidence>
<accession>A0A1F5GUM6</accession>
<dbReference type="GO" id="GO:0046872">
    <property type="term" value="F:metal ion binding"/>
    <property type="evidence" value="ECO:0007669"/>
    <property type="project" value="UniProtKB-KW"/>
</dbReference>
<keyword evidence="7" id="KW-0547">Nucleotide-binding</keyword>
<dbReference type="PROSITE" id="PS51374">
    <property type="entry name" value="NDPK_LIKE"/>
    <property type="match status" value="1"/>
</dbReference>
<dbReference type="CDD" id="cd04413">
    <property type="entry name" value="NDPk_I"/>
    <property type="match status" value="1"/>
</dbReference>
<evidence type="ECO:0000313" key="11">
    <source>
        <dbReference type="EMBL" id="OGD95600.1"/>
    </source>
</evidence>
<dbReference type="Gene3D" id="3.30.70.141">
    <property type="entry name" value="Nucleoside diphosphate kinase-like domain"/>
    <property type="match status" value="1"/>
</dbReference>
<dbReference type="SUPFAM" id="SSF54919">
    <property type="entry name" value="Nucleoside diphosphate kinase, NDK"/>
    <property type="match status" value="1"/>
</dbReference>
<dbReference type="Pfam" id="PF00334">
    <property type="entry name" value="NDK"/>
    <property type="match status" value="1"/>
</dbReference>
<comment type="subunit">
    <text evidence="7">Homotetramer.</text>
</comment>
<evidence type="ECO:0000256" key="6">
    <source>
        <dbReference type="ARBA" id="ARBA00047945"/>
    </source>
</evidence>
<evidence type="ECO:0000256" key="7">
    <source>
        <dbReference type="HAMAP-Rule" id="MF_00451"/>
    </source>
</evidence>
<feature type="domain" description="Nucleoside diphosphate kinase-like" evidence="10">
    <location>
        <begin position="1"/>
        <end position="138"/>
    </location>
</feature>
<dbReference type="EC" id="2.7.4.6" evidence="7"/>
<evidence type="ECO:0000256" key="2">
    <source>
        <dbReference type="ARBA" id="ARBA00008142"/>
    </source>
</evidence>
<comment type="function">
    <text evidence="7">Major role in the synthesis of nucleoside triphosphates other than ATP. The ATP gamma phosphate is transferred to the NDP beta phosphate via a ping-pong mechanism, using a phosphorylated active-site intermediate.</text>
</comment>
<dbReference type="NCBIfam" id="NF001908">
    <property type="entry name" value="PRK00668.1"/>
    <property type="match status" value="1"/>
</dbReference>
<evidence type="ECO:0000256" key="4">
    <source>
        <dbReference type="ARBA" id="ARBA00022777"/>
    </source>
</evidence>
<feature type="binding site" evidence="7 8">
    <location>
        <position position="112"/>
    </location>
    <ligand>
        <name>ATP</name>
        <dbReference type="ChEBI" id="CHEBI:30616"/>
    </ligand>
</feature>
<sequence>MQRTVVLLKPDALQRGLVGEIIHRFERKGLKLVALKMIKISDALLEEHYAHHKDKSFFKTLKKFMSSAPIVCMLWEGLDAVSVGRRMAGLTSGREAELGSIRGDFSMSQSTNIVHVSDSIAAAREEEVRFFDKSEIFDWQNVVSPYLYSEDEV</sequence>
<feature type="active site" description="Pros-phosphohistidine intermediate" evidence="7 8">
    <location>
        <position position="115"/>
    </location>
</feature>
<dbReference type="AlphaFoldDB" id="A0A1F5GUM6"/>
<keyword evidence="7" id="KW-0546">Nucleotide metabolism</keyword>
<keyword evidence="7" id="KW-0479">Metal-binding</keyword>
<keyword evidence="3 7" id="KW-0808">Transferase</keyword>
<comment type="caution">
    <text evidence="11">The sequence shown here is derived from an EMBL/GenBank/DDBJ whole genome shotgun (WGS) entry which is preliminary data.</text>
</comment>
<keyword evidence="7" id="KW-0067">ATP-binding</keyword>
<dbReference type="GO" id="GO:0005524">
    <property type="term" value="F:ATP binding"/>
    <property type="evidence" value="ECO:0007669"/>
    <property type="project" value="UniProtKB-UniRule"/>
</dbReference>
<evidence type="ECO:0000256" key="1">
    <source>
        <dbReference type="ARBA" id="ARBA00001946"/>
    </source>
</evidence>
<comment type="catalytic activity">
    <reaction evidence="6">
        <text>dZDP + ATP = dZTP + ADP</text>
        <dbReference type="Rhea" id="RHEA:67644"/>
        <dbReference type="ChEBI" id="CHEBI:30616"/>
        <dbReference type="ChEBI" id="CHEBI:172929"/>
        <dbReference type="ChEBI" id="CHEBI:172931"/>
        <dbReference type="ChEBI" id="CHEBI:456216"/>
    </reaction>
</comment>
<dbReference type="SMART" id="SM00562">
    <property type="entry name" value="NDK"/>
    <property type="match status" value="1"/>
</dbReference>
<gene>
    <name evidence="7" type="primary">ndk</name>
    <name evidence="11" type="ORF">A3F02_02455</name>
</gene>
<feature type="binding site" evidence="7 8">
    <location>
        <position position="91"/>
    </location>
    <ligand>
        <name>ATP</name>
        <dbReference type="ChEBI" id="CHEBI:30616"/>
    </ligand>
</feature>
<dbReference type="GO" id="GO:0006241">
    <property type="term" value="P:CTP biosynthetic process"/>
    <property type="evidence" value="ECO:0007669"/>
    <property type="project" value="UniProtKB-UniRule"/>
</dbReference>
<dbReference type="InterPro" id="IPR034907">
    <property type="entry name" value="NDK-like_dom"/>
</dbReference>
<dbReference type="GO" id="GO:0005737">
    <property type="term" value="C:cytoplasm"/>
    <property type="evidence" value="ECO:0007669"/>
    <property type="project" value="UniProtKB-SubCell"/>
</dbReference>
<comment type="function">
    <text evidence="5">(Microbial infection) Catalyzes the phosphorylation of dZDP to dZTP, when the bacterium is infected by a phage that produces the substrate for the synthesis of dZTP (2- amino-2'-deoxyadenosine 5'-triphosphate), which is then used by the phage as a DNA polymerase substrate.</text>
</comment>
<dbReference type="GO" id="GO:0004550">
    <property type="term" value="F:nucleoside diphosphate kinase activity"/>
    <property type="evidence" value="ECO:0007669"/>
    <property type="project" value="UniProtKB-UniRule"/>
</dbReference>
<dbReference type="Proteomes" id="UP000176666">
    <property type="component" value="Unassembled WGS sequence"/>
</dbReference>
<dbReference type="GO" id="GO:0006228">
    <property type="term" value="P:UTP biosynthetic process"/>
    <property type="evidence" value="ECO:0007669"/>
    <property type="project" value="UniProtKB-UniRule"/>
</dbReference>
<evidence type="ECO:0000256" key="5">
    <source>
        <dbReference type="ARBA" id="ARBA00024802"/>
    </source>
</evidence>
<dbReference type="GO" id="GO:0006183">
    <property type="term" value="P:GTP biosynthetic process"/>
    <property type="evidence" value="ECO:0007669"/>
    <property type="project" value="UniProtKB-UniRule"/>
</dbReference>
<dbReference type="PANTHER" id="PTHR11349">
    <property type="entry name" value="NUCLEOSIDE DIPHOSPHATE KINASE"/>
    <property type="match status" value="1"/>
</dbReference>
<comment type="cofactor">
    <cofactor evidence="1 7">
        <name>Mg(2+)</name>
        <dbReference type="ChEBI" id="CHEBI:18420"/>
    </cofactor>
</comment>
<comment type="catalytic activity">
    <reaction evidence="7">
        <text>a 2'-deoxyribonucleoside 5'-diphosphate + ATP = a 2'-deoxyribonucleoside 5'-triphosphate + ADP</text>
        <dbReference type="Rhea" id="RHEA:44640"/>
        <dbReference type="ChEBI" id="CHEBI:30616"/>
        <dbReference type="ChEBI" id="CHEBI:61560"/>
        <dbReference type="ChEBI" id="CHEBI:73316"/>
        <dbReference type="ChEBI" id="CHEBI:456216"/>
        <dbReference type="EC" id="2.7.4.6"/>
    </reaction>
</comment>
<dbReference type="FunFam" id="3.30.70.141:FF:000002">
    <property type="entry name" value="Nucleoside diphosphate kinase"/>
    <property type="match status" value="1"/>
</dbReference>
<keyword evidence="4 7" id="KW-0418">Kinase</keyword>
<keyword evidence="7" id="KW-0460">Magnesium</keyword>
<keyword evidence="7" id="KW-0963">Cytoplasm</keyword>
<evidence type="ECO:0000256" key="8">
    <source>
        <dbReference type="PROSITE-ProRule" id="PRU00706"/>
    </source>
</evidence>
<dbReference type="InterPro" id="IPR036850">
    <property type="entry name" value="NDK-like_dom_sf"/>
</dbReference>
<organism evidence="11 12">
    <name type="scientific">Candidatus Curtissbacteria bacterium RIFCSPHIGHO2_12_FULL_38_9b</name>
    <dbReference type="NCBI Taxonomy" id="1797720"/>
    <lineage>
        <taxon>Bacteria</taxon>
        <taxon>Candidatus Curtissiibacteriota</taxon>
    </lineage>
</organism>
<dbReference type="EMBL" id="MFBJ01000051">
    <property type="protein sequence ID" value="OGD95600.1"/>
    <property type="molecule type" value="Genomic_DNA"/>
</dbReference>
<dbReference type="InterPro" id="IPR001564">
    <property type="entry name" value="Nucleoside_diP_kinase"/>
</dbReference>
<dbReference type="PRINTS" id="PR01243">
    <property type="entry name" value="NUCDPKINASE"/>
</dbReference>
<dbReference type="HAMAP" id="MF_00451">
    <property type="entry name" value="NDP_kinase"/>
    <property type="match status" value="1"/>
</dbReference>
<evidence type="ECO:0000256" key="3">
    <source>
        <dbReference type="ARBA" id="ARBA00022679"/>
    </source>
</evidence>
<feature type="binding site" evidence="7 8">
    <location>
        <position position="9"/>
    </location>
    <ligand>
        <name>ATP</name>
        <dbReference type="ChEBI" id="CHEBI:30616"/>
    </ligand>
</feature>
<comment type="similarity">
    <text evidence="2 7 8 9">Belongs to the NDK family.</text>
</comment>
<feature type="binding site" evidence="7 8">
    <location>
        <position position="57"/>
    </location>
    <ligand>
        <name>ATP</name>
        <dbReference type="ChEBI" id="CHEBI:30616"/>
    </ligand>
</feature>
<protein>
    <recommendedName>
        <fullName evidence="7">Nucleoside diphosphate kinase</fullName>
        <shortName evidence="7">NDK</shortName>
        <shortName evidence="7">NDP kinase</shortName>
        <ecNumber evidence="7">2.7.4.6</ecNumber>
    </recommendedName>
    <alternativeName>
        <fullName evidence="7">Nucleoside-2-P kinase</fullName>
    </alternativeName>
</protein>
<reference evidence="11 12" key="1">
    <citation type="journal article" date="2016" name="Nat. Commun.">
        <title>Thousands of microbial genomes shed light on interconnected biogeochemical processes in an aquifer system.</title>
        <authorList>
            <person name="Anantharaman K."/>
            <person name="Brown C.T."/>
            <person name="Hug L.A."/>
            <person name="Sharon I."/>
            <person name="Castelle C.J."/>
            <person name="Probst A.J."/>
            <person name="Thomas B.C."/>
            <person name="Singh A."/>
            <person name="Wilkins M.J."/>
            <person name="Karaoz U."/>
            <person name="Brodie E.L."/>
            <person name="Williams K.H."/>
            <person name="Hubbard S.S."/>
            <person name="Banfield J.F."/>
        </authorList>
    </citation>
    <scope>NUCLEOTIDE SEQUENCE [LARGE SCALE GENOMIC DNA]</scope>
</reference>
<evidence type="ECO:0000259" key="10">
    <source>
        <dbReference type="SMART" id="SM00562"/>
    </source>
</evidence>